<proteinExistence type="predicted"/>
<dbReference type="Proteomes" id="UP000664991">
    <property type="component" value="Unassembled WGS sequence"/>
</dbReference>
<gene>
    <name evidence="10" type="ORF">JEQ12_008783</name>
</gene>
<accession>A0A836AKY1</accession>
<keyword evidence="1" id="KW-0217">Developmental protein</keyword>
<evidence type="ECO:0000256" key="6">
    <source>
        <dbReference type="ARBA" id="ARBA00023212"/>
    </source>
</evidence>
<name>A0A836AKY1_SHEEP</name>
<dbReference type="InterPro" id="IPR026189">
    <property type="entry name" value="CYLC"/>
</dbReference>
<dbReference type="GO" id="GO:0030154">
    <property type="term" value="P:cell differentiation"/>
    <property type="evidence" value="ECO:0007669"/>
    <property type="project" value="UniProtKB-KW"/>
</dbReference>
<dbReference type="EMBL" id="JAEMGP010000002">
    <property type="protein sequence ID" value="KAG5212997.1"/>
    <property type="molecule type" value="Genomic_DNA"/>
</dbReference>
<keyword evidence="2" id="KW-0963">Cytoplasm</keyword>
<keyword evidence="3" id="KW-0677">Repeat</keyword>
<dbReference type="AlphaFoldDB" id="A0A836AKY1"/>
<dbReference type="GO" id="GO:0005200">
    <property type="term" value="F:structural constituent of cytoskeleton"/>
    <property type="evidence" value="ECO:0007669"/>
    <property type="project" value="InterPro"/>
</dbReference>
<dbReference type="Pfam" id="PF15241">
    <property type="entry name" value="Cylicin_N"/>
    <property type="match status" value="1"/>
</dbReference>
<feature type="non-terminal residue" evidence="10">
    <location>
        <position position="1"/>
    </location>
</feature>
<dbReference type="PANTHER" id="PTHR16742:SF2">
    <property type="entry name" value="CYLICIN-2"/>
    <property type="match status" value="1"/>
</dbReference>
<evidence type="ECO:0000313" key="11">
    <source>
        <dbReference type="Proteomes" id="UP000664991"/>
    </source>
</evidence>
<evidence type="ECO:0000259" key="9">
    <source>
        <dbReference type="Pfam" id="PF15241"/>
    </source>
</evidence>
<keyword evidence="6" id="KW-0206">Cytoskeleton</keyword>
<organism evidence="10 11">
    <name type="scientific">Ovis aries</name>
    <name type="common">Sheep</name>
    <dbReference type="NCBI Taxonomy" id="9940"/>
    <lineage>
        <taxon>Eukaryota</taxon>
        <taxon>Metazoa</taxon>
        <taxon>Chordata</taxon>
        <taxon>Craniata</taxon>
        <taxon>Vertebrata</taxon>
        <taxon>Euteleostomi</taxon>
        <taxon>Mammalia</taxon>
        <taxon>Eutheria</taxon>
        <taxon>Laurasiatheria</taxon>
        <taxon>Artiodactyla</taxon>
        <taxon>Ruminantia</taxon>
        <taxon>Pecora</taxon>
        <taxon>Bovidae</taxon>
        <taxon>Caprinae</taxon>
        <taxon>Ovis</taxon>
    </lineage>
</organism>
<keyword evidence="5" id="KW-0744">Spermatogenesis</keyword>
<keyword evidence="4" id="KW-0221">Differentiation</keyword>
<evidence type="ECO:0000256" key="1">
    <source>
        <dbReference type="ARBA" id="ARBA00022473"/>
    </source>
</evidence>
<dbReference type="PANTHER" id="PTHR16742">
    <property type="entry name" value="CYCLICIN"/>
    <property type="match status" value="1"/>
</dbReference>
<comment type="subcellular location">
    <subcellularLocation>
        <location evidence="7">Cytoplasm</location>
        <location evidence="7">Cytoskeleton</location>
        <location evidence="7">Perinuclear theca</location>
        <location evidence="7">Calyx</location>
    </subcellularLocation>
</comment>
<dbReference type="GO" id="GO:0033150">
    <property type="term" value="C:cytoskeletal calyx"/>
    <property type="evidence" value="ECO:0007669"/>
    <property type="project" value="UniProtKB-SubCell"/>
</dbReference>
<dbReference type="InterPro" id="IPR029354">
    <property type="entry name" value="Cylicin_N"/>
</dbReference>
<reference evidence="10 11" key="1">
    <citation type="submission" date="2020-12" db="EMBL/GenBank/DDBJ databases">
        <title>De novo assembly of Tibetan sheep genome.</title>
        <authorList>
            <person name="Li X."/>
        </authorList>
    </citation>
    <scope>NUCLEOTIDE SEQUENCE [LARGE SCALE GENOMIC DNA]</scope>
    <source>
        <tissue evidence="10">Heart</tissue>
    </source>
</reference>
<evidence type="ECO:0000256" key="8">
    <source>
        <dbReference type="SAM" id="MobiDB-lite"/>
    </source>
</evidence>
<protein>
    <recommendedName>
        <fullName evidence="9">Cylicin N-terminal domain-containing protein</fullName>
    </recommendedName>
</protein>
<feature type="region of interest" description="Disordered" evidence="8">
    <location>
        <begin position="28"/>
        <end position="54"/>
    </location>
</feature>
<evidence type="ECO:0000256" key="2">
    <source>
        <dbReference type="ARBA" id="ARBA00022490"/>
    </source>
</evidence>
<evidence type="ECO:0000313" key="10">
    <source>
        <dbReference type="EMBL" id="KAG5212997.1"/>
    </source>
</evidence>
<dbReference type="GO" id="GO:0005634">
    <property type="term" value="C:nucleus"/>
    <property type="evidence" value="ECO:0007669"/>
    <property type="project" value="TreeGrafter"/>
</dbReference>
<feature type="non-terminal residue" evidence="10">
    <location>
        <position position="54"/>
    </location>
</feature>
<evidence type="ECO:0000256" key="4">
    <source>
        <dbReference type="ARBA" id="ARBA00022782"/>
    </source>
</evidence>
<feature type="domain" description="Cylicin N-terminal" evidence="9">
    <location>
        <begin position="2"/>
        <end position="52"/>
    </location>
</feature>
<comment type="caution">
    <text evidence="10">The sequence shown here is derived from an EMBL/GenBank/DDBJ whole genome shotgun (WGS) entry which is preliminary data.</text>
</comment>
<evidence type="ECO:0000256" key="5">
    <source>
        <dbReference type="ARBA" id="ARBA00022871"/>
    </source>
</evidence>
<evidence type="ECO:0000256" key="3">
    <source>
        <dbReference type="ARBA" id="ARBA00022737"/>
    </source>
</evidence>
<dbReference type="GO" id="GO:0007283">
    <property type="term" value="P:spermatogenesis"/>
    <property type="evidence" value="ECO:0007669"/>
    <property type="project" value="UniProtKB-KW"/>
</dbReference>
<sequence length="54" mass="6323">QKINFGAYDNYVPVSELSKKSWNQQHFALVFPKPPRPGKRRRSKPSQLRENISP</sequence>
<evidence type="ECO:0000256" key="7">
    <source>
        <dbReference type="ARBA" id="ARBA00049644"/>
    </source>
</evidence>